<sequence length="303" mass="34017">MASATGVEADRQADPLAQVRRLLRHREYRRAVEMIDRRLIGVVAVDTRFPLEDLKTYAYERLSRFGPGPSWRTPVSLRRGNPVSLRRPVTVDLRRLDRAELEQVLRWLLAGEIRAADEALRAGDWTGVVTAAEFAGRIDDRSTRIAAAHARGLYELAVDALDRESPDLDDVLGQLQRAARLAARAGTDPSLGAGPKKLTAGIEEVAAIVERRRARAARVEAVRSVVRRFNRLTEHYADRDQLISHVQLGNARASLAQIRGDVERLLPQHEPDSPASRMLADLRVKIDQYKIQLERIGRTLRAE</sequence>
<dbReference type="AlphaFoldDB" id="A0A8J3YI06"/>
<protein>
    <submittedName>
        <fullName evidence="1">Uncharacterized protein</fullName>
    </submittedName>
</protein>
<dbReference type="RefSeq" id="WP_203898996.1">
    <property type="nucleotide sequence ID" value="NZ_BOPF01000007.1"/>
</dbReference>
<organism evidence="1 2">
    <name type="scientific">Virgisporangium aliadipatigenens</name>
    <dbReference type="NCBI Taxonomy" id="741659"/>
    <lineage>
        <taxon>Bacteria</taxon>
        <taxon>Bacillati</taxon>
        <taxon>Actinomycetota</taxon>
        <taxon>Actinomycetes</taxon>
        <taxon>Micromonosporales</taxon>
        <taxon>Micromonosporaceae</taxon>
        <taxon>Virgisporangium</taxon>
    </lineage>
</organism>
<accession>A0A8J3YI06</accession>
<dbReference type="Proteomes" id="UP000619260">
    <property type="component" value="Unassembled WGS sequence"/>
</dbReference>
<comment type="caution">
    <text evidence="1">The sequence shown here is derived from an EMBL/GenBank/DDBJ whole genome shotgun (WGS) entry which is preliminary data.</text>
</comment>
<evidence type="ECO:0000313" key="2">
    <source>
        <dbReference type="Proteomes" id="UP000619260"/>
    </source>
</evidence>
<gene>
    <name evidence="1" type="ORF">Val02_23370</name>
</gene>
<evidence type="ECO:0000313" key="1">
    <source>
        <dbReference type="EMBL" id="GIJ45451.1"/>
    </source>
</evidence>
<dbReference type="EMBL" id="BOPF01000007">
    <property type="protein sequence ID" value="GIJ45451.1"/>
    <property type="molecule type" value="Genomic_DNA"/>
</dbReference>
<name>A0A8J3YI06_9ACTN</name>
<reference evidence="1" key="1">
    <citation type="submission" date="2021-01" db="EMBL/GenBank/DDBJ databases">
        <title>Whole genome shotgun sequence of Virgisporangium aliadipatigenens NBRC 105644.</title>
        <authorList>
            <person name="Komaki H."/>
            <person name="Tamura T."/>
        </authorList>
    </citation>
    <scope>NUCLEOTIDE SEQUENCE</scope>
    <source>
        <strain evidence="1">NBRC 105644</strain>
    </source>
</reference>
<keyword evidence="2" id="KW-1185">Reference proteome</keyword>
<proteinExistence type="predicted"/>